<dbReference type="Proteomes" id="UP000244168">
    <property type="component" value="Unassembled WGS sequence"/>
</dbReference>
<name>A0A2T5J8R5_9SPHI</name>
<accession>A0A2T5J8R5</accession>
<gene>
    <name evidence="1" type="ORF">C8P68_105342</name>
</gene>
<organism evidence="1 2">
    <name type="scientific">Mucilaginibacter yixingensis</name>
    <dbReference type="NCBI Taxonomy" id="1295612"/>
    <lineage>
        <taxon>Bacteria</taxon>
        <taxon>Pseudomonadati</taxon>
        <taxon>Bacteroidota</taxon>
        <taxon>Sphingobacteriia</taxon>
        <taxon>Sphingobacteriales</taxon>
        <taxon>Sphingobacteriaceae</taxon>
        <taxon>Mucilaginibacter</taxon>
    </lineage>
</organism>
<dbReference type="AlphaFoldDB" id="A0A2T5J8R5"/>
<evidence type="ECO:0000313" key="2">
    <source>
        <dbReference type="Proteomes" id="UP000244168"/>
    </source>
</evidence>
<proteinExistence type="predicted"/>
<dbReference type="EMBL" id="QAOQ01000005">
    <property type="protein sequence ID" value="PTQ95832.1"/>
    <property type="molecule type" value="Genomic_DNA"/>
</dbReference>
<reference evidence="1 2" key="1">
    <citation type="submission" date="2018-04" db="EMBL/GenBank/DDBJ databases">
        <title>Genomic Encyclopedia of Archaeal and Bacterial Type Strains, Phase II (KMG-II): from individual species to whole genera.</title>
        <authorList>
            <person name="Goeker M."/>
        </authorList>
    </citation>
    <scope>NUCLEOTIDE SEQUENCE [LARGE SCALE GENOMIC DNA]</scope>
    <source>
        <strain evidence="1 2">DSM 26809</strain>
    </source>
</reference>
<evidence type="ECO:0000313" key="1">
    <source>
        <dbReference type="EMBL" id="PTQ95832.1"/>
    </source>
</evidence>
<comment type="caution">
    <text evidence="1">The sequence shown here is derived from an EMBL/GenBank/DDBJ whole genome shotgun (WGS) entry which is preliminary data.</text>
</comment>
<protein>
    <submittedName>
        <fullName evidence="1">Uncharacterized protein</fullName>
    </submittedName>
</protein>
<sequence length="76" mass="8474">MTPDARMLSGWYRLVRPSRALRQAQDDTWRADVEMIGVNCLGLHALFDDAQEGIFPTIVEAHVAPVNPKNLLNPSS</sequence>
<keyword evidence="2" id="KW-1185">Reference proteome</keyword>